<dbReference type="Gene3D" id="3.10.180.10">
    <property type="entry name" value="2,3-Dihydroxybiphenyl 1,2-Dioxygenase, domain 1"/>
    <property type="match status" value="1"/>
</dbReference>
<evidence type="ECO:0000313" key="1">
    <source>
        <dbReference type="EMBL" id="GGB92050.1"/>
    </source>
</evidence>
<keyword evidence="2" id="KW-1185">Reference proteome</keyword>
<organism evidence="1 2">
    <name type="scientific">Novosphingobium endophyticum</name>
    <dbReference type="NCBI Taxonomy" id="1955250"/>
    <lineage>
        <taxon>Bacteria</taxon>
        <taxon>Pseudomonadati</taxon>
        <taxon>Pseudomonadota</taxon>
        <taxon>Alphaproteobacteria</taxon>
        <taxon>Sphingomonadales</taxon>
        <taxon>Sphingomonadaceae</taxon>
        <taxon>Novosphingobium</taxon>
    </lineage>
</organism>
<dbReference type="RefSeq" id="WP_188768655.1">
    <property type="nucleotide sequence ID" value="NZ_BMHK01000004.1"/>
</dbReference>
<dbReference type="InterPro" id="IPR029068">
    <property type="entry name" value="Glyas_Bleomycin-R_OHBP_Dase"/>
</dbReference>
<dbReference type="EMBL" id="BMHK01000004">
    <property type="protein sequence ID" value="GGB92050.1"/>
    <property type="molecule type" value="Genomic_DNA"/>
</dbReference>
<reference evidence="1" key="2">
    <citation type="submission" date="2020-09" db="EMBL/GenBank/DDBJ databases">
        <authorList>
            <person name="Sun Q."/>
            <person name="Zhou Y."/>
        </authorList>
    </citation>
    <scope>NUCLEOTIDE SEQUENCE</scope>
    <source>
        <strain evidence="1">CGMCC 1.15095</strain>
    </source>
</reference>
<dbReference type="AlphaFoldDB" id="A0A916TSQ4"/>
<name>A0A916TSQ4_9SPHN</name>
<dbReference type="Proteomes" id="UP000608154">
    <property type="component" value="Unassembled WGS sequence"/>
</dbReference>
<evidence type="ECO:0000313" key="2">
    <source>
        <dbReference type="Proteomes" id="UP000608154"/>
    </source>
</evidence>
<evidence type="ECO:0008006" key="3">
    <source>
        <dbReference type="Google" id="ProtNLM"/>
    </source>
</evidence>
<dbReference type="SUPFAM" id="SSF54593">
    <property type="entry name" value="Glyoxalase/Bleomycin resistance protein/Dihydroxybiphenyl dioxygenase"/>
    <property type="match status" value="1"/>
</dbReference>
<protein>
    <recommendedName>
        <fullName evidence="3">Glyoxalase</fullName>
    </recommendedName>
</protein>
<reference evidence="1" key="1">
    <citation type="journal article" date="2014" name="Int. J. Syst. Evol. Microbiol.">
        <title>Complete genome sequence of Corynebacterium casei LMG S-19264T (=DSM 44701T), isolated from a smear-ripened cheese.</title>
        <authorList>
            <consortium name="US DOE Joint Genome Institute (JGI-PGF)"/>
            <person name="Walter F."/>
            <person name="Albersmeier A."/>
            <person name="Kalinowski J."/>
            <person name="Ruckert C."/>
        </authorList>
    </citation>
    <scope>NUCLEOTIDE SEQUENCE</scope>
    <source>
        <strain evidence="1">CGMCC 1.15095</strain>
    </source>
</reference>
<sequence length="310" mass="34426">MVRMPLVHLSWAIADNADRPACDAFFREVFGAETAYEMLVTPETEKLGLDREESLLMIGDSMLIPIAPAGRGTREGHPLGDMLRRSAAPMRWIGVALKVADLKEADAWFAARGFKRHYDPGMEAHYFLVPRGQAMGMRLEIVVQDMPGDPRRDASWTPEKWRSEHPLGIEGLQAIGISAPSLDEARELFAGKLEWPEIAVRELTEATCAAFAIGDTVLEALEDKREDGPVATHAREVKGIYHLVYKVRSAEKAANYLRGKSLTLIGNVSDRFAIMPVEAHGRLIWFTEETPEGYPEVGSKLGEMARFPNG</sequence>
<comment type="caution">
    <text evidence="1">The sequence shown here is derived from an EMBL/GenBank/DDBJ whole genome shotgun (WGS) entry which is preliminary data.</text>
</comment>
<proteinExistence type="predicted"/>
<accession>A0A916TSQ4</accession>
<gene>
    <name evidence="1" type="ORF">GCM10011494_08030</name>
</gene>